<keyword evidence="2" id="KW-1185">Reference proteome</keyword>
<sequence>MSLCEVGFGRDRGVRGGSGTQVLCKYYKGLCALRRPRLSAILTLGGARRVTAKLQSLGQDGKSMRVEVCDHGGSLRPDGILEANVDAATSLANVQTASPSAISERESQERSDIK</sequence>
<dbReference type="AlphaFoldDB" id="A0AAD7JMI8"/>
<accession>A0AAD7JMI8</accession>
<reference evidence="1" key="1">
    <citation type="submission" date="2023-03" db="EMBL/GenBank/DDBJ databases">
        <title>Massive genome expansion in bonnet fungi (Mycena s.s.) driven by repeated elements and novel gene families across ecological guilds.</title>
        <authorList>
            <consortium name="Lawrence Berkeley National Laboratory"/>
            <person name="Harder C.B."/>
            <person name="Miyauchi S."/>
            <person name="Viragh M."/>
            <person name="Kuo A."/>
            <person name="Thoen E."/>
            <person name="Andreopoulos B."/>
            <person name="Lu D."/>
            <person name="Skrede I."/>
            <person name="Drula E."/>
            <person name="Henrissat B."/>
            <person name="Morin E."/>
            <person name="Kohler A."/>
            <person name="Barry K."/>
            <person name="LaButti K."/>
            <person name="Morin E."/>
            <person name="Salamov A."/>
            <person name="Lipzen A."/>
            <person name="Mereny Z."/>
            <person name="Hegedus B."/>
            <person name="Baldrian P."/>
            <person name="Stursova M."/>
            <person name="Weitz H."/>
            <person name="Taylor A."/>
            <person name="Grigoriev I.V."/>
            <person name="Nagy L.G."/>
            <person name="Martin F."/>
            <person name="Kauserud H."/>
        </authorList>
    </citation>
    <scope>NUCLEOTIDE SEQUENCE</scope>
    <source>
        <strain evidence="1">CBHHK188m</strain>
    </source>
</reference>
<proteinExistence type="predicted"/>
<evidence type="ECO:0000313" key="2">
    <source>
        <dbReference type="Proteomes" id="UP001215280"/>
    </source>
</evidence>
<name>A0AAD7JMI8_9AGAR</name>
<dbReference type="Proteomes" id="UP001215280">
    <property type="component" value="Unassembled WGS sequence"/>
</dbReference>
<dbReference type="EMBL" id="JARJLG010000028">
    <property type="protein sequence ID" value="KAJ7768063.1"/>
    <property type="molecule type" value="Genomic_DNA"/>
</dbReference>
<evidence type="ECO:0000313" key="1">
    <source>
        <dbReference type="EMBL" id="KAJ7768063.1"/>
    </source>
</evidence>
<comment type="caution">
    <text evidence="1">The sequence shown here is derived from an EMBL/GenBank/DDBJ whole genome shotgun (WGS) entry which is preliminary data.</text>
</comment>
<organism evidence="1 2">
    <name type="scientific">Mycena maculata</name>
    <dbReference type="NCBI Taxonomy" id="230809"/>
    <lineage>
        <taxon>Eukaryota</taxon>
        <taxon>Fungi</taxon>
        <taxon>Dikarya</taxon>
        <taxon>Basidiomycota</taxon>
        <taxon>Agaricomycotina</taxon>
        <taxon>Agaricomycetes</taxon>
        <taxon>Agaricomycetidae</taxon>
        <taxon>Agaricales</taxon>
        <taxon>Marasmiineae</taxon>
        <taxon>Mycenaceae</taxon>
        <taxon>Mycena</taxon>
    </lineage>
</organism>
<gene>
    <name evidence="1" type="ORF">DFH07DRAFT_769278</name>
</gene>
<protein>
    <submittedName>
        <fullName evidence="1">Uncharacterized protein</fullName>
    </submittedName>
</protein>